<feature type="domain" description="HTH tetR-type" evidence="3">
    <location>
        <begin position="1"/>
        <end position="61"/>
    </location>
</feature>
<dbReference type="GO" id="GO:0003677">
    <property type="term" value="F:DNA binding"/>
    <property type="evidence" value="ECO:0007669"/>
    <property type="project" value="UniProtKB-UniRule"/>
</dbReference>
<dbReference type="Gene3D" id="1.10.357.10">
    <property type="entry name" value="Tetracycline Repressor, domain 2"/>
    <property type="match status" value="1"/>
</dbReference>
<dbReference type="PROSITE" id="PS50977">
    <property type="entry name" value="HTH_TETR_2"/>
    <property type="match status" value="1"/>
</dbReference>
<dbReference type="RefSeq" id="WP_107030645.1">
    <property type="nucleotide sequence ID" value="NZ_PYLQ01000031.1"/>
</dbReference>
<evidence type="ECO:0000313" key="5">
    <source>
        <dbReference type="Proteomes" id="UP000240974"/>
    </source>
</evidence>
<dbReference type="PRINTS" id="PR00455">
    <property type="entry name" value="HTHTETR"/>
</dbReference>
<evidence type="ECO:0000313" key="4">
    <source>
        <dbReference type="EMBL" id="PST35662.1"/>
    </source>
</evidence>
<name>A0A2T3FK82_9FIRM</name>
<feature type="DNA-binding region" description="H-T-H motif" evidence="2">
    <location>
        <begin position="24"/>
        <end position="43"/>
    </location>
</feature>
<dbReference type="InterPro" id="IPR001647">
    <property type="entry name" value="HTH_TetR"/>
</dbReference>
<evidence type="ECO:0000256" key="1">
    <source>
        <dbReference type="ARBA" id="ARBA00023125"/>
    </source>
</evidence>
<dbReference type="Gene3D" id="1.10.10.60">
    <property type="entry name" value="Homeodomain-like"/>
    <property type="match status" value="1"/>
</dbReference>
<keyword evidence="1 2" id="KW-0238">DNA-binding</keyword>
<dbReference type="PANTHER" id="PTHR43479">
    <property type="entry name" value="ACREF/ENVCD OPERON REPRESSOR-RELATED"/>
    <property type="match status" value="1"/>
</dbReference>
<dbReference type="EMBL" id="PYLQ01000031">
    <property type="protein sequence ID" value="PST35662.1"/>
    <property type="molecule type" value="Genomic_DNA"/>
</dbReference>
<dbReference type="SUPFAM" id="SSF46689">
    <property type="entry name" value="Homeodomain-like"/>
    <property type="match status" value="1"/>
</dbReference>
<reference evidence="4 5" key="1">
    <citation type="journal article" date="2019" name="Int. J. Syst. Evol. Microbiol.">
        <title>Faecalibacillus intestinalis gen. nov., sp. nov. and Faecalibacillus faecis sp. nov., isolated from human faeces.</title>
        <authorList>
            <person name="Seo B."/>
            <person name="Jeon K."/>
            <person name="Baek I."/>
            <person name="Lee Y.M."/>
            <person name="Baek K."/>
            <person name="Ko G."/>
        </authorList>
    </citation>
    <scope>NUCLEOTIDE SEQUENCE [LARGE SCALE GENOMIC DNA]</scope>
    <source>
        <strain evidence="4 5">SNUG30099</strain>
    </source>
</reference>
<accession>A0A2T3FK82</accession>
<dbReference type="InterPro" id="IPR050624">
    <property type="entry name" value="HTH-type_Tx_Regulator"/>
</dbReference>
<sequence>MERKEEIIQATLMLASKNGVDNVSMSQIATQLGIKKPSLYNHFRSKDEIVKAMYDYLRTQAKEKLKITDLDYGKLVKDKSLEEVLKLMVHNYCKMSTQSEMFSFYKIIYSTRTTNVVAAQIMCEETEKMILATKNLFYALQVHQKIFVKDIDQAAISFTMTIHSLIDYQLDRKSAGNKFNEDILDNYICWFSKEFGGKDEKNID</sequence>
<comment type="caution">
    <text evidence="4">The sequence shown here is derived from an EMBL/GenBank/DDBJ whole genome shotgun (WGS) entry which is preliminary data.</text>
</comment>
<dbReference type="AlphaFoldDB" id="A0A2T3FK82"/>
<keyword evidence="5" id="KW-1185">Reference proteome</keyword>
<gene>
    <name evidence="4" type="ORF">C7U54_13775</name>
</gene>
<dbReference type="PANTHER" id="PTHR43479:SF11">
    <property type="entry name" value="ACREF_ENVCD OPERON REPRESSOR-RELATED"/>
    <property type="match status" value="1"/>
</dbReference>
<proteinExistence type="predicted"/>
<dbReference type="Proteomes" id="UP000240974">
    <property type="component" value="Unassembled WGS sequence"/>
</dbReference>
<evidence type="ECO:0000256" key="2">
    <source>
        <dbReference type="PROSITE-ProRule" id="PRU00335"/>
    </source>
</evidence>
<protein>
    <recommendedName>
        <fullName evidence="3">HTH tetR-type domain-containing protein</fullName>
    </recommendedName>
</protein>
<evidence type="ECO:0000259" key="3">
    <source>
        <dbReference type="PROSITE" id="PS50977"/>
    </source>
</evidence>
<dbReference type="InterPro" id="IPR009057">
    <property type="entry name" value="Homeodomain-like_sf"/>
</dbReference>
<organism evidence="4 5">
    <name type="scientific">Faecalibacillus intestinalis</name>
    <dbReference type="NCBI Taxonomy" id="1982626"/>
    <lineage>
        <taxon>Bacteria</taxon>
        <taxon>Bacillati</taxon>
        <taxon>Bacillota</taxon>
        <taxon>Erysipelotrichia</taxon>
        <taxon>Erysipelotrichales</taxon>
        <taxon>Coprobacillaceae</taxon>
        <taxon>Faecalibacillus</taxon>
    </lineage>
</organism>
<dbReference type="Pfam" id="PF00440">
    <property type="entry name" value="TetR_N"/>
    <property type="match status" value="1"/>
</dbReference>